<dbReference type="Gene3D" id="3.40.228.10">
    <property type="entry name" value="Dimethylsulfoxide Reductase, domain 2"/>
    <property type="match status" value="1"/>
</dbReference>
<accession>A0A1J5MYH0</accession>
<dbReference type="AlphaFoldDB" id="A0A1J5MYH0"/>
<name>A0A1J5MYH0_9BACT</name>
<dbReference type="InterPro" id="IPR050612">
    <property type="entry name" value="Prok_Mopterin_Oxidored"/>
</dbReference>
<gene>
    <name evidence="6" type="ORF">BerOc1_02826</name>
</gene>
<dbReference type="InterPro" id="IPR037949">
    <property type="entry name" value="MopB_CT_Acetylene-hydratase"/>
</dbReference>
<feature type="domain" description="4Fe-4S Mo/W bis-MGD-type" evidence="5">
    <location>
        <begin position="4"/>
        <end position="61"/>
    </location>
</feature>
<dbReference type="PANTHER" id="PTHR43742">
    <property type="entry name" value="TRIMETHYLAMINE-N-OXIDE REDUCTASE"/>
    <property type="match status" value="1"/>
</dbReference>
<dbReference type="GO" id="GO:0018818">
    <property type="term" value="F:acetylene hydratase activity"/>
    <property type="evidence" value="ECO:0007669"/>
    <property type="project" value="UniProtKB-EC"/>
</dbReference>
<evidence type="ECO:0000256" key="3">
    <source>
        <dbReference type="ARBA" id="ARBA00023004"/>
    </source>
</evidence>
<evidence type="ECO:0000259" key="5">
    <source>
        <dbReference type="PROSITE" id="PS51669"/>
    </source>
</evidence>
<dbReference type="PANTHER" id="PTHR43742:SF6">
    <property type="entry name" value="OXIDOREDUCTASE YYAE-RELATED"/>
    <property type="match status" value="1"/>
</dbReference>
<dbReference type="GO" id="GO:0016491">
    <property type="term" value="F:oxidoreductase activity"/>
    <property type="evidence" value="ECO:0007669"/>
    <property type="project" value="InterPro"/>
</dbReference>
<dbReference type="Pfam" id="PF04879">
    <property type="entry name" value="Molybdop_Fe4S4"/>
    <property type="match status" value="1"/>
</dbReference>
<dbReference type="InterPro" id="IPR009010">
    <property type="entry name" value="Asp_de-COase-like_dom_sf"/>
</dbReference>
<evidence type="ECO:0000256" key="4">
    <source>
        <dbReference type="ARBA" id="ARBA00023014"/>
    </source>
</evidence>
<evidence type="ECO:0000313" key="7">
    <source>
        <dbReference type="Proteomes" id="UP000181901"/>
    </source>
</evidence>
<dbReference type="Gene3D" id="2.40.40.20">
    <property type="match status" value="1"/>
</dbReference>
<keyword evidence="4" id="KW-0411">Iron-sulfur</keyword>
<dbReference type="Pfam" id="PF00384">
    <property type="entry name" value="Molybdopterin"/>
    <property type="match status" value="1"/>
</dbReference>
<evidence type="ECO:0000256" key="2">
    <source>
        <dbReference type="ARBA" id="ARBA00022723"/>
    </source>
</evidence>
<dbReference type="GO" id="GO:0043546">
    <property type="term" value="F:molybdopterin cofactor binding"/>
    <property type="evidence" value="ECO:0007669"/>
    <property type="project" value="InterPro"/>
</dbReference>
<dbReference type="InterPro" id="IPR006656">
    <property type="entry name" value="Mopterin_OxRdtase"/>
</dbReference>
<proteinExistence type="inferred from homology"/>
<dbReference type="Pfam" id="PF01568">
    <property type="entry name" value="Molydop_binding"/>
    <property type="match status" value="1"/>
</dbReference>
<organism evidence="6 7">
    <name type="scientific">Pseudodesulfovibrio hydrargyri</name>
    <dbReference type="NCBI Taxonomy" id="2125990"/>
    <lineage>
        <taxon>Bacteria</taxon>
        <taxon>Pseudomonadati</taxon>
        <taxon>Thermodesulfobacteriota</taxon>
        <taxon>Desulfovibrionia</taxon>
        <taxon>Desulfovibrionales</taxon>
        <taxon>Desulfovibrionaceae</taxon>
    </lineage>
</organism>
<comment type="caution">
    <text evidence="6">The sequence shown here is derived from an EMBL/GenBank/DDBJ whole genome shotgun (WGS) entry which is preliminary data.</text>
</comment>
<evidence type="ECO:0000313" key="6">
    <source>
        <dbReference type="EMBL" id="OIQ50884.1"/>
    </source>
</evidence>
<dbReference type="InterPro" id="IPR006963">
    <property type="entry name" value="Mopterin_OxRdtase_4Fe-4S_dom"/>
</dbReference>
<dbReference type="InterPro" id="IPR006657">
    <property type="entry name" value="MoPterin_dinucl-bd_dom"/>
</dbReference>
<dbReference type="SMART" id="SM00926">
    <property type="entry name" value="Molybdop_Fe4S4"/>
    <property type="match status" value="1"/>
</dbReference>
<dbReference type="CDD" id="cd02781">
    <property type="entry name" value="MopB_CT_Acetylene-hydratase"/>
    <property type="match status" value="1"/>
</dbReference>
<dbReference type="Proteomes" id="UP000181901">
    <property type="component" value="Unassembled WGS sequence"/>
</dbReference>
<protein>
    <submittedName>
        <fullName evidence="6">Acetylene hydratase</fullName>
        <ecNumber evidence="6">4.2.1.112</ecNumber>
    </submittedName>
</protein>
<dbReference type="Gene3D" id="2.20.25.90">
    <property type="entry name" value="ADC-like domains"/>
    <property type="match status" value="1"/>
</dbReference>
<comment type="similarity">
    <text evidence="1">Belongs to the prokaryotic molybdopterin-containing oxidoreductase family.</text>
</comment>
<dbReference type="SUPFAM" id="SSF53706">
    <property type="entry name" value="Formate dehydrogenase/DMSO reductase, domains 1-3"/>
    <property type="match status" value="1"/>
</dbReference>
<dbReference type="EMBL" id="LKAQ01000004">
    <property type="protein sequence ID" value="OIQ50884.1"/>
    <property type="molecule type" value="Genomic_DNA"/>
</dbReference>
<keyword evidence="6" id="KW-0456">Lyase</keyword>
<reference evidence="6 7" key="1">
    <citation type="submission" date="2015-09" db="EMBL/GenBank/DDBJ databases">
        <title>Genome of Desulfovibrio dechloracetivorans BerOc1, a mercury methylating strain isolated from highly hydrocarbons and metals contaminated coastal sediments.</title>
        <authorList>
            <person name="Goni Urriza M."/>
            <person name="Gassie C."/>
            <person name="Bouchez O."/>
            <person name="Klopp C."/>
            <person name="Ranchou-Peyruse A."/>
            <person name="Remy G."/>
        </authorList>
    </citation>
    <scope>NUCLEOTIDE SEQUENCE [LARGE SCALE GENOMIC DNA]</scope>
    <source>
        <strain evidence="6 7">BerOc1</strain>
    </source>
</reference>
<sequence length="712" mass="79599">MAKATITRSSCRGCHGVCQLLVHQDETGRIVKITGDKDSPTSQGFICPKGARAADTLYHPDRITRPMLREKGRGEAAWRAIEWDEALDLMESHFKRIIDEHGPEYIAIAQGTGRPYTEFTPRFCNALGSPNHVSPAHNCYVPRNICAGMTMGWFPQPDIYGRSGTMPRCVMVFGSNIMESGGEGGYCGKMVTKALDQADKTIIIDPRRIKACEGSDYHLALRPGSECALMLGMLHAVIVNEAYDKDFVENHCFGFDKLQAHIQPFTTRWAQEITGVPAEMIEEAALTFARTGPSALIWGNGIDESVSAFQTARAVYLLLALCGSIDAPGGMVRWVPPANLRPKSHMVDHSVQGAQFLSPEQQKKCISPFPLCPGAHPPTFWQACVDGKPYKPKAIWLIGTNPIMTHTRGDVVQRALRDHMEFVVTSDFFMTPTAAVSDLVLPAAHWLEQEDVVYFHKIWCVLSRKKLAQVGETRDDRAVMLEMAHRLGLDEAFPWKDWDDYLKWILEPSGMTFEEFAEKDILFGDMGYRKYEKEGFKTPSGKFELYSNVMEHMGLDPLPVYTEPPLSPVSTPELLDEYPFILMTGCKIKGFFHSEGRNIPALRKLHPDPMVDMHPEDAAALGLEAGQMVEVATPYGRQRFKLHPDDRLQRGVVHAEHAWWFPEREEPDFDCFTSNANLLFGNEHFDPISGAQPLKCLLCAVQPLSDAVESAA</sequence>
<dbReference type="GO" id="GO:0051536">
    <property type="term" value="F:iron-sulfur cluster binding"/>
    <property type="evidence" value="ECO:0007669"/>
    <property type="project" value="UniProtKB-KW"/>
</dbReference>
<keyword evidence="7" id="KW-1185">Reference proteome</keyword>
<dbReference type="GO" id="GO:0046872">
    <property type="term" value="F:metal ion binding"/>
    <property type="evidence" value="ECO:0007669"/>
    <property type="project" value="UniProtKB-KW"/>
</dbReference>
<keyword evidence="2" id="KW-0479">Metal-binding</keyword>
<dbReference type="PROSITE" id="PS51669">
    <property type="entry name" value="4FE4S_MOW_BIS_MGD"/>
    <property type="match status" value="1"/>
</dbReference>
<dbReference type="RefSeq" id="WP_071546283.1">
    <property type="nucleotide sequence ID" value="NZ_LKAQ01000004.1"/>
</dbReference>
<dbReference type="Gene3D" id="3.40.50.740">
    <property type="match status" value="1"/>
</dbReference>
<keyword evidence="3" id="KW-0408">Iron</keyword>
<dbReference type="SUPFAM" id="SSF50692">
    <property type="entry name" value="ADC-like"/>
    <property type="match status" value="1"/>
</dbReference>
<dbReference type="EC" id="4.2.1.112" evidence="6"/>
<evidence type="ECO:0000256" key="1">
    <source>
        <dbReference type="ARBA" id="ARBA00010312"/>
    </source>
</evidence>